<evidence type="ECO:0000313" key="10">
    <source>
        <dbReference type="EMBL" id="MCP2730622.1"/>
    </source>
</evidence>
<feature type="transmembrane region" description="Helical" evidence="9">
    <location>
        <begin position="201"/>
        <end position="220"/>
    </location>
</feature>
<evidence type="ECO:0000256" key="8">
    <source>
        <dbReference type="ARBA" id="ARBA00023136"/>
    </source>
</evidence>
<keyword evidence="3" id="KW-0285">Flavoprotein</keyword>
<keyword evidence="8 9" id="KW-0472">Membrane</keyword>
<proteinExistence type="predicted"/>
<feature type="transmembrane region" description="Helical" evidence="9">
    <location>
        <begin position="177"/>
        <end position="194"/>
    </location>
</feature>
<evidence type="ECO:0000256" key="2">
    <source>
        <dbReference type="ARBA" id="ARBA00022553"/>
    </source>
</evidence>
<evidence type="ECO:0000256" key="4">
    <source>
        <dbReference type="ARBA" id="ARBA00022643"/>
    </source>
</evidence>
<feature type="transmembrane region" description="Helical" evidence="9">
    <location>
        <begin position="255"/>
        <end position="273"/>
    </location>
</feature>
<dbReference type="Pfam" id="PF03116">
    <property type="entry name" value="NQR2_RnfD_RnfE"/>
    <property type="match status" value="1"/>
</dbReference>
<evidence type="ECO:0000256" key="3">
    <source>
        <dbReference type="ARBA" id="ARBA00022630"/>
    </source>
</evidence>
<accession>A0AAE3KTK5</accession>
<dbReference type="PANTHER" id="PTHR30578:SF0">
    <property type="entry name" value="ION-TRANSLOCATING OXIDOREDUCTASE COMPLEX SUBUNIT D"/>
    <property type="match status" value="1"/>
</dbReference>
<keyword evidence="11" id="KW-1185">Reference proteome</keyword>
<evidence type="ECO:0000313" key="11">
    <source>
        <dbReference type="Proteomes" id="UP001204953"/>
    </source>
</evidence>
<feature type="transmembrane region" description="Helical" evidence="9">
    <location>
        <begin position="279"/>
        <end position="299"/>
    </location>
</feature>
<dbReference type="PANTHER" id="PTHR30578">
    <property type="entry name" value="ELECTRON TRANSPORT COMPLEX PROTEIN RNFD"/>
    <property type="match status" value="1"/>
</dbReference>
<feature type="transmembrane region" description="Helical" evidence="9">
    <location>
        <begin position="148"/>
        <end position="165"/>
    </location>
</feature>
<dbReference type="EMBL" id="JAMZMM010000222">
    <property type="protein sequence ID" value="MCP2730622.1"/>
    <property type="molecule type" value="Genomic_DNA"/>
</dbReference>
<name>A0AAE3KTK5_9CYAN</name>
<evidence type="ECO:0000256" key="1">
    <source>
        <dbReference type="ARBA" id="ARBA00022448"/>
    </source>
</evidence>
<protein>
    <submittedName>
        <fullName evidence="10">RnfABCDGE type electron transport complex subunit D</fullName>
    </submittedName>
</protein>
<evidence type="ECO:0000256" key="9">
    <source>
        <dbReference type="SAM" id="Phobius"/>
    </source>
</evidence>
<evidence type="ECO:0000256" key="6">
    <source>
        <dbReference type="ARBA" id="ARBA00022967"/>
    </source>
</evidence>
<sequence>MLRQDPRNSQILFLSLFLILGIGMRDWTIRPDLIIVAIATCLITQWLAISLLSNGQGNLLTLFTKRDGSNRENIDPEEFRIPTFDFQVLSPITRIFRTPIKIESLKSALITALSLSLLLRVDSYSTMMIAGALAILSKFIFKVRGKHFFNPANFGIIAAIILTNDAWVSPGQWGDEIWYALLFAGAGGLILKRVGRWDTTVAFLGSYAFLEAIRNIWLGWTWDVFAHRMMSGSLLLFALFMITDPRSIPNARIGRLFWASAIAMLTFVLQNYFFVSTGVFFALFALSPLTIVLDGIWSFPRFSWDKARQLKQVKG</sequence>
<evidence type="ECO:0000256" key="5">
    <source>
        <dbReference type="ARBA" id="ARBA00022692"/>
    </source>
</evidence>
<keyword evidence="6" id="KW-1278">Translocase</keyword>
<reference evidence="10" key="1">
    <citation type="submission" date="2022-06" db="EMBL/GenBank/DDBJ databases">
        <title>New cyanobacteria of genus Symplocastrum in benthos of Lake Baikal.</title>
        <authorList>
            <person name="Sorokovikova E."/>
            <person name="Tikhonova I."/>
            <person name="Krasnopeev A."/>
            <person name="Evseev P."/>
            <person name="Gladkikh A."/>
            <person name="Belykh O."/>
        </authorList>
    </citation>
    <scope>NUCLEOTIDE SEQUENCE</scope>
    <source>
        <strain evidence="10">BBK-W-15</strain>
    </source>
</reference>
<comment type="caution">
    <text evidence="10">The sequence shown here is derived from an EMBL/GenBank/DDBJ whole genome shotgun (WGS) entry which is preliminary data.</text>
</comment>
<evidence type="ECO:0000256" key="7">
    <source>
        <dbReference type="ARBA" id="ARBA00022989"/>
    </source>
</evidence>
<dbReference type="AlphaFoldDB" id="A0AAE3KTK5"/>
<dbReference type="RefSeq" id="WP_254013378.1">
    <property type="nucleotide sequence ID" value="NZ_JAMZMM010000222.1"/>
</dbReference>
<feature type="transmembrane region" description="Helical" evidence="9">
    <location>
        <begin position="226"/>
        <end position="243"/>
    </location>
</feature>
<organism evidence="10 11">
    <name type="scientific">Limnofasciculus baicalensis BBK-W-15</name>
    <dbReference type="NCBI Taxonomy" id="2699891"/>
    <lineage>
        <taxon>Bacteria</taxon>
        <taxon>Bacillati</taxon>
        <taxon>Cyanobacteriota</taxon>
        <taxon>Cyanophyceae</taxon>
        <taxon>Coleofasciculales</taxon>
        <taxon>Coleofasciculaceae</taxon>
        <taxon>Limnofasciculus</taxon>
        <taxon>Limnofasciculus baicalensis</taxon>
    </lineage>
</organism>
<keyword evidence="2" id="KW-0597">Phosphoprotein</keyword>
<keyword evidence="1" id="KW-0813">Transport</keyword>
<gene>
    <name evidence="10" type="ORF">NJ959_19520</name>
</gene>
<dbReference type="Proteomes" id="UP001204953">
    <property type="component" value="Unassembled WGS sequence"/>
</dbReference>
<dbReference type="InterPro" id="IPR004338">
    <property type="entry name" value="NqrB/RnfD"/>
</dbReference>
<keyword evidence="7 9" id="KW-1133">Transmembrane helix</keyword>
<feature type="transmembrane region" description="Helical" evidence="9">
    <location>
        <begin position="33"/>
        <end position="52"/>
    </location>
</feature>
<keyword evidence="5 9" id="KW-0812">Transmembrane</keyword>
<keyword evidence="4" id="KW-0288">FMN</keyword>
<dbReference type="GO" id="GO:0055085">
    <property type="term" value="P:transmembrane transport"/>
    <property type="evidence" value="ECO:0007669"/>
    <property type="project" value="InterPro"/>
</dbReference>
<dbReference type="GO" id="GO:0005886">
    <property type="term" value="C:plasma membrane"/>
    <property type="evidence" value="ECO:0007669"/>
    <property type="project" value="TreeGrafter"/>
</dbReference>
<feature type="transmembrane region" description="Helical" evidence="9">
    <location>
        <begin position="6"/>
        <end position="24"/>
    </location>
</feature>